<accession>A0A0A8J960</accession>
<evidence type="ECO:0000313" key="2">
    <source>
        <dbReference type="Proteomes" id="UP000203794"/>
    </source>
</evidence>
<sequence length="866" mass="99433">MDYLVDYALKNIWCSPRQDKQFRARPKRISQFGGEYVKLELDWLQIYLPDNTHYYHVYQVGQIHPDYFGLFPVQNQWVSFLDVCNKMGMIAEAYTEKGVMLPKFETYYMVTKSKNLIIATRKEDKLLNVDYNTEDIFFRVYTNAFWQSARSQGYIESIVADGMSPLMSQDILNMQMKFNQYRAKAGYVYAIINGYWAEEISPITCKVGDLVEWFYDASVSKVVEYPVSRLPTFDSTLDGERKYLLHYSDAMNRIEYQDDVDLFLIQRPAAPAKPNGVYHHKNTAAALRMVTHKDYSMSVQLINSFVDGKPGWTDPQQCRVLALIRESGYNRPLVYEKNRIHELYKLHESDFLPAMIGDNATVSNWQAAVLEASDYTKIMRLTNSTQNGQPNDQLVTRDMVQSALGYNAVSKVLGDTPLKVVTVNGVKMVNLPQGMYENATCYEYDSDGLLLGWYLHDVGDQYVVQNQTCTLVEAIYGHTAQSIDEVYDTQVQTLDPTLNYRMYVCDKIGGVLQNNWKDVTGSGQYSVVNNQLTWLINMNNFSTLVRSDKNSLGYMITQMFPDGVIEFDLIKIVTKNGQVGSQAMDVPMGELDIMLNARGLTEKLDYFVQWPKVVICNKKYLVDPANQPQQIAVRFSGFCKSDLTRQLPEDNGFLKYDLLSRNSIFNLRDDRVMRIVVDGRLRHRDDLLFSENDALVAVPDGNNGEPYTVRDMIVPMRSLTNGDTYTWRDSARAVDKAVSDYLSAKLPEPTPSGPDVIPDLYPVFTPFLCKIMYDCLNGTIDINQLKVQYNMDFVKQLCAPYEWLLAFDPTQTVNAVDPNYVIITPHFLENVIDIDIYYYNFLSYVIQVYMKGKVVLNHFLRLKAIT</sequence>
<dbReference type="Pfam" id="PF23823">
    <property type="entry name" value="DUF7193"/>
    <property type="match status" value="1"/>
</dbReference>
<name>A0A0A8J960_9CAUD</name>
<dbReference type="KEGG" id="vg:26639466"/>
<organism evidence="1 2">
    <name type="scientific">Ralstonia phage RSL2</name>
    <dbReference type="NCBI Taxonomy" id="1585840"/>
    <lineage>
        <taxon>Viruses</taxon>
        <taxon>Duplodnaviria</taxon>
        <taxon>Heunggongvirae</taxon>
        <taxon>Uroviricota</taxon>
        <taxon>Caudoviricetes</taxon>
        <taxon>Chimalliviridae</taxon>
        <taxon>Chiangmaivirus</taxon>
        <taxon>Chiangmaivirus RSL2</taxon>
    </lineage>
</organism>
<keyword evidence="2" id="KW-1185">Reference proteome</keyword>
<dbReference type="InterPro" id="IPR055617">
    <property type="entry name" value="DUF7193"/>
</dbReference>
<evidence type="ECO:0008006" key="3">
    <source>
        <dbReference type="Google" id="ProtNLM"/>
    </source>
</evidence>
<dbReference type="RefSeq" id="YP_009212874.1">
    <property type="nucleotide sequence ID" value="NC_028950.1"/>
</dbReference>
<evidence type="ECO:0000313" key="1">
    <source>
        <dbReference type="EMBL" id="BAQ02553.1"/>
    </source>
</evidence>
<proteinExistence type="predicted"/>
<protein>
    <recommendedName>
        <fullName evidence="3">Virion structural protein</fullName>
    </recommendedName>
</protein>
<dbReference type="GeneID" id="26639466"/>
<dbReference type="OrthoDB" id="6445at10239"/>
<reference evidence="1 2" key="1">
    <citation type="submission" date="2014-12" db="EMBL/GenBank/DDBJ databases">
        <title>Genome analysis of a novel jumbo phage RSL2 infecting the phytopathogen Ralstonia solanacearum.</title>
        <authorList>
            <person name="Kawasaki T."/>
            <person name="Fujie M."/>
            <person name="Chatchawankanphanich O."/>
            <person name="Ogata H."/>
            <person name="Yamada T."/>
        </authorList>
    </citation>
    <scope>NUCLEOTIDE SEQUENCE [LARGE SCALE GENOMIC DNA]</scope>
    <source>
        <strain evidence="1 2">RSL2</strain>
    </source>
</reference>
<dbReference type="Proteomes" id="UP000203794">
    <property type="component" value="Segment"/>
</dbReference>
<dbReference type="EMBL" id="AP014693">
    <property type="protein sequence ID" value="BAQ02553.1"/>
    <property type="molecule type" value="Genomic_DNA"/>
</dbReference>